<comment type="subcellular location">
    <subcellularLocation>
        <location evidence="4">Nucleus</location>
    </subcellularLocation>
</comment>
<evidence type="ECO:0000313" key="8">
    <source>
        <dbReference type="Proteomes" id="UP000030854"/>
    </source>
</evidence>
<keyword evidence="1 4" id="KW-0238">DNA-binding</keyword>
<dbReference type="PROSITE" id="PS50071">
    <property type="entry name" value="HOMEOBOX_2"/>
    <property type="match status" value="1"/>
</dbReference>
<dbReference type="SMART" id="SM00389">
    <property type="entry name" value="HOX"/>
    <property type="match status" value="1"/>
</dbReference>
<feature type="region of interest" description="Disordered" evidence="5">
    <location>
        <begin position="404"/>
        <end position="430"/>
    </location>
</feature>
<keyword evidence="3 4" id="KW-0539">Nucleus</keyword>
<comment type="caution">
    <text evidence="7">The sequence shown here is derived from an EMBL/GenBank/DDBJ whole genome shotgun (WGS) entry which is preliminary data.</text>
</comment>
<dbReference type="CDD" id="cd00086">
    <property type="entry name" value="homeodomain"/>
    <property type="match status" value="1"/>
</dbReference>
<feature type="compositionally biased region" description="Polar residues" evidence="5">
    <location>
        <begin position="146"/>
        <end position="177"/>
    </location>
</feature>
<dbReference type="AlphaFoldDB" id="A0A0B1P0X7"/>
<protein>
    <submittedName>
        <fullName evidence="7">Putative homeobox domain-containing protein</fullName>
    </submittedName>
</protein>
<feature type="region of interest" description="Disordered" evidence="5">
    <location>
        <begin position="118"/>
        <end position="200"/>
    </location>
</feature>
<dbReference type="HOGENOM" id="CLU_597152_0_0_1"/>
<evidence type="ECO:0000256" key="1">
    <source>
        <dbReference type="ARBA" id="ARBA00023125"/>
    </source>
</evidence>
<dbReference type="InterPro" id="IPR050224">
    <property type="entry name" value="TALE_homeobox"/>
</dbReference>
<keyword evidence="8" id="KW-1185">Reference proteome</keyword>
<dbReference type="InterPro" id="IPR009057">
    <property type="entry name" value="Homeodomain-like_sf"/>
</dbReference>
<evidence type="ECO:0000256" key="4">
    <source>
        <dbReference type="PROSITE-ProRule" id="PRU00108"/>
    </source>
</evidence>
<dbReference type="GO" id="GO:0003677">
    <property type="term" value="F:DNA binding"/>
    <property type="evidence" value="ECO:0007669"/>
    <property type="project" value="UniProtKB-UniRule"/>
</dbReference>
<evidence type="ECO:0000256" key="2">
    <source>
        <dbReference type="ARBA" id="ARBA00023155"/>
    </source>
</evidence>
<evidence type="ECO:0000256" key="3">
    <source>
        <dbReference type="ARBA" id="ARBA00023242"/>
    </source>
</evidence>
<feature type="DNA-binding region" description="Homeobox" evidence="4">
    <location>
        <begin position="339"/>
        <end position="401"/>
    </location>
</feature>
<dbReference type="OMA" id="ESGHELY"/>
<evidence type="ECO:0000313" key="7">
    <source>
        <dbReference type="EMBL" id="KHJ30479.1"/>
    </source>
</evidence>
<reference evidence="7 8" key="1">
    <citation type="journal article" date="2014" name="BMC Genomics">
        <title>Adaptive genomic structural variation in the grape powdery mildew pathogen, Erysiphe necator.</title>
        <authorList>
            <person name="Jones L."/>
            <person name="Riaz S."/>
            <person name="Morales-Cruz A."/>
            <person name="Amrine K.C."/>
            <person name="McGuire B."/>
            <person name="Gubler W.D."/>
            <person name="Walker M.A."/>
            <person name="Cantu D."/>
        </authorList>
    </citation>
    <scope>NUCLEOTIDE SEQUENCE [LARGE SCALE GENOMIC DNA]</scope>
    <source>
        <strain evidence="8">c</strain>
    </source>
</reference>
<dbReference type="PANTHER" id="PTHR11850">
    <property type="entry name" value="HOMEOBOX PROTEIN TRANSCRIPTION FACTORS"/>
    <property type="match status" value="1"/>
</dbReference>
<dbReference type="InterPro" id="IPR008422">
    <property type="entry name" value="KN_HD"/>
</dbReference>
<dbReference type="SUPFAM" id="SSF46689">
    <property type="entry name" value="Homeodomain-like"/>
    <property type="match status" value="1"/>
</dbReference>
<gene>
    <name evidence="7" type="ORF">EV44_g1627</name>
</gene>
<dbReference type="Gene3D" id="1.10.10.60">
    <property type="entry name" value="Homeodomain-like"/>
    <property type="match status" value="1"/>
</dbReference>
<evidence type="ECO:0000256" key="5">
    <source>
        <dbReference type="SAM" id="MobiDB-lite"/>
    </source>
</evidence>
<dbReference type="GO" id="GO:0006355">
    <property type="term" value="P:regulation of DNA-templated transcription"/>
    <property type="evidence" value="ECO:0007669"/>
    <property type="project" value="InterPro"/>
</dbReference>
<organism evidence="7 8">
    <name type="scientific">Uncinula necator</name>
    <name type="common">Grape powdery mildew</name>
    <dbReference type="NCBI Taxonomy" id="52586"/>
    <lineage>
        <taxon>Eukaryota</taxon>
        <taxon>Fungi</taxon>
        <taxon>Dikarya</taxon>
        <taxon>Ascomycota</taxon>
        <taxon>Pezizomycotina</taxon>
        <taxon>Leotiomycetes</taxon>
        <taxon>Erysiphales</taxon>
        <taxon>Erysiphaceae</taxon>
        <taxon>Erysiphe</taxon>
    </lineage>
</organism>
<dbReference type="Proteomes" id="UP000030854">
    <property type="component" value="Unassembled WGS sequence"/>
</dbReference>
<sequence length="430" mass="49261">MLPSLPSFTKFEYSHNASKLPYRTCASSEHHEQLPSIFELVPELSKESPRDFHLAFRRESEPRCYEPRNYQVLNTCAPLSSSNCHQSKRRRLSVDEDEDMRRLREVEDFRSRDKHFSGPWSYFQQTNAPTPDPSPSSRRSSTFSSNETWTESPPSNRFTNISSQTADNESSPFSRTETQSRPDSHRGLGNNSSPNFSLHKDPLEVNVANGSHLQDRYLHRLSTLNLAHLPQRPSCSSRTDKECYHDMPVSMAHSSLPNSELPYSSDSKMNSFRGYLNSDTVTYTASSQASNQFSKDGLDHKAAAREYSIFQGESGHELYAENVSHFNSDDVVGARENKPRKRRGNLPKDTTDKLRTWFLNHLEHPYPTEDEKQQLMDSTGLQMNQISNWYINARRRQLPAITANARAEAEARRHIQRSPNTPKSKKCEGD</sequence>
<accession>A0A0B1P0X7</accession>
<keyword evidence="2 4" id="KW-0371">Homeobox</keyword>
<feature type="domain" description="Homeobox" evidence="6">
    <location>
        <begin position="337"/>
        <end position="400"/>
    </location>
</feature>
<evidence type="ECO:0000259" key="6">
    <source>
        <dbReference type="PROSITE" id="PS50071"/>
    </source>
</evidence>
<dbReference type="InterPro" id="IPR001356">
    <property type="entry name" value="HD"/>
</dbReference>
<dbReference type="EMBL" id="JNVN01004162">
    <property type="protein sequence ID" value="KHJ30479.1"/>
    <property type="molecule type" value="Genomic_DNA"/>
</dbReference>
<dbReference type="Pfam" id="PF05920">
    <property type="entry name" value="Homeobox_KN"/>
    <property type="match status" value="1"/>
</dbReference>
<dbReference type="STRING" id="52586.A0A0B1P0X7"/>
<feature type="compositionally biased region" description="Low complexity" evidence="5">
    <location>
        <begin position="135"/>
        <end position="145"/>
    </location>
</feature>
<proteinExistence type="predicted"/>
<dbReference type="GO" id="GO:0005634">
    <property type="term" value="C:nucleus"/>
    <property type="evidence" value="ECO:0007669"/>
    <property type="project" value="UniProtKB-SubCell"/>
</dbReference>
<name>A0A0B1P0X7_UNCNE</name>